<protein>
    <submittedName>
        <fullName evidence="2">NADPH-dependent FMN reductase</fullName>
    </submittedName>
</protein>
<dbReference type="PANTHER" id="PTHR30543">
    <property type="entry name" value="CHROMATE REDUCTASE"/>
    <property type="match status" value="1"/>
</dbReference>
<organism evidence="2 3">
    <name type="scientific">Devosia soli</name>
    <dbReference type="NCBI Taxonomy" id="361041"/>
    <lineage>
        <taxon>Bacteria</taxon>
        <taxon>Pseudomonadati</taxon>
        <taxon>Pseudomonadota</taxon>
        <taxon>Alphaproteobacteria</taxon>
        <taxon>Hyphomicrobiales</taxon>
        <taxon>Devosiaceae</taxon>
        <taxon>Devosia</taxon>
    </lineage>
</organism>
<dbReference type="SUPFAM" id="SSF52218">
    <property type="entry name" value="Flavoproteins"/>
    <property type="match status" value="1"/>
</dbReference>
<accession>A0A0F5L0V7</accession>
<evidence type="ECO:0000313" key="2">
    <source>
        <dbReference type="EMBL" id="KKB75839.1"/>
    </source>
</evidence>
<dbReference type="Pfam" id="PF03358">
    <property type="entry name" value="FMN_red"/>
    <property type="match status" value="1"/>
</dbReference>
<comment type="caution">
    <text evidence="2">The sequence shown here is derived from an EMBL/GenBank/DDBJ whole genome shotgun (WGS) entry which is preliminary data.</text>
</comment>
<sequence>MTLKLKIIIGSTRPGRVGPTIAKWVEEAARTHGKFDVELVDLLELKLPLLDEAVHPAMQKYEHPHTKRWAKIVSEADAFIFVSPEYNFFAPASLVNAIQTLLKEWGYKAAGVVSYGGISGGLRAAQTLRQLLGNVNVHALSQTVPVPMFSQFIGEDGVFRANEAMTAGLNTQLEELHKWAGALKPLHQPAEKREAA</sequence>
<dbReference type="GO" id="GO:0016491">
    <property type="term" value="F:oxidoreductase activity"/>
    <property type="evidence" value="ECO:0007669"/>
    <property type="project" value="InterPro"/>
</dbReference>
<name>A0A0F5L0V7_9HYPH</name>
<dbReference type="GO" id="GO:0005829">
    <property type="term" value="C:cytosol"/>
    <property type="evidence" value="ECO:0007669"/>
    <property type="project" value="TreeGrafter"/>
</dbReference>
<dbReference type="OrthoDB" id="9812295at2"/>
<dbReference type="PANTHER" id="PTHR30543:SF21">
    <property type="entry name" value="NAD(P)H-DEPENDENT FMN REDUCTASE LOT6"/>
    <property type="match status" value="1"/>
</dbReference>
<dbReference type="Gene3D" id="3.40.50.360">
    <property type="match status" value="1"/>
</dbReference>
<dbReference type="EMBL" id="LAJG01000048">
    <property type="protein sequence ID" value="KKB75839.1"/>
    <property type="molecule type" value="Genomic_DNA"/>
</dbReference>
<proteinExistence type="predicted"/>
<dbReference type="STRING" id="361041.VW35_18915"/>
<dbReference type="InterPro" id="IPR029039">
    <property type="entry name" value="Flavoprotein-like_sf"/>
</dbReference>
<feature type="domain" description="NADPH-dependent FMN reductase-like" evidence="1">
    <location>
        <begin position="4"/>
        <end position="148"/>
    </location>
</feature>
<dbReference type="RefSeq" id="WP_046144657.1">
    <property type="nucleotide sequence ID" value="NZ_LAJG01000048.1"/>
</dbReference>
<reference evidence="2 3" key="1">
    <citation type="submission" date="2015-03" db="EMBL/GenBank/DDBJ databases">
        <authorList>
            <person name="Hassan Y.I."/>
            <person name="Lepp D."/>
            <person name="Zhou T."/>
        </authorList>
    </citation>
    <scope>NUCLEOTIDE SEQUENCE [LARGE SCALE GENOMIC DNA]</scope>
    <source>
        <strain evidence="2 3">GH2-10</strain>
    </source>
</reference>
<dbReference type="InterPro" id="IPR005025">
    <property type="entry name" value="FMN_Rdtase-like_dom"/>
</dbReference>
<keyword evidence="3" id="KW-1185">Reference proteome</keyword>
<evidence type="ECO:0000313" key="3">
    <source>
        <dbReference type="Proteomes" id="UP000033514"/>
    </source>
</evidence>
<dbReference type="PATRIC" id="fig|361041.3.peg.3198"/>
<dbReference type="InterPro" id="IPR050712">
    <property type="entry name" value="NAD(P)H-dep_reductase"/>
</dbReference>
<evidence type="ECO:0000259" key="1">
    <source>
        <dbReference type="Pfam" id="PF03358"/>
    </source>
</evidence>
<dbReference type="GO" id="GO:0010181">
    <property type="term" value="F:FMN binding"/>
    <property type="evidence" value="ECO:0007669"/>
    <property type="project" value="TreeGrafter"/>
</dbReference>
<dbReference type="Proteomes" id="UP000033514">
    <property type="component" value="Unassembled WGS sequence"/>
</dbReference>
<gene>
    <name evidence="2" type="ORF">VW35_18915</name>
</gene>
<dbReference type="AlphaFoldDB" id="A0A0F5L0V7"/>